<dbReference type="RefSeq" id="XP_067512028.1">
    <property type="nucleotide sequence ID" value="XM_067655927.1"/>
</dbReference>
<evidence type="ECO:0000313" key="1">
    <source>
        <dbReference type="EMBL" id="EIE76632.1"/>
    </source>
</evidence>
<sequence length="53" mass="6335">MCEFQVRRFLKEEDQYKPSGCTVNKTVIEQPNGKFIIKYRGEHILDFPLLLVY</sequence>
<dbReference type="GeneID" id="93608308"/>
<dbReference type="EMBL" id="CH476732">
    <property type="protein sequence ID" value="EIE76632.1"/>
    <property type="molecule type" value="Genomic_DNA"/>
</dbReference>
<accession>I1BKA2</accession>
<proteinExistence type="predicted"/>
<dbReference type="AlphaFoldDB" id="I1BKA2"/>
<dbReference type="Proteomes" id="UP000009138">
    <property type="component" value="Unassembled WGS sequence"/>
</dbReference>
<reference evidence="1 2" key="1">
    <citation type="journal article" date="2009" name="PLoS Genet.">
        <title>Genomic analysis of the basal lineage fungus Rhizopus oryzae reveals a whole-genome duplication.</title>
        <authorList>
            <person name="Ma L.-J."/>
            <person name="Ibrahim A.S."/>
            <person name="Skory C."/>
            <person name="Grabherr M.G."/>
            <person name="Burger G."/>
            <person name="Butler M."/>
            <person name="Elias M."/>
            <person name="Idnurm A."/>
            <person name="Lang B.F."/>
            <person name="Sone T."/>
            <person name="Abe A."/>
            <person name="Calvo S.E."/>
            <person name="Corrochano L.M."/>
            <person name="Engels R."/>
            <person name="Fu J."/>
            <person name="Hansberg W."/>
            <person name="Kim J.-M."/>
            <person name="Kodira C.D."/>
            <person name="Koehrsen M.J."/>
            <person name="Liu B."/>
            <person name="Miranda-Saavedra D."/>
            <person name="O'Leary S."/>
            <person name="Ortiz-Castellanos L."/>
            <person name="Poulter R."/>
            <person name="Rodriguez-Romero J."/>
            <person name="Ruiz-Herrera J."/>
            <person name="Shen Y.-Q."/>
            <person name="Zeng Q."/>
            <person name="Galagan J."/>
            <person name="Birren B.W."/>
            <person name="Cuomo C.A."/>
            <person name="Wickes B.L."/>
        </authorList>
    </citation>
    <scope>NUCLEOTIDE SEQUENCE [LARGE SCALE GENOMIC DNA]</scope>
    <source>
        <strain evidence="2">RA 99-880 / ATCC MYA-4621 / FGSC 9543 / NRRL 43880</strain>
    </source>
</reference>
<dbReference type="VEuPathDB" id="FungiDB:RO3G_01336"/>
<protein>
    <submittedName>
        <fullName evidence="1">Uncharacterized protein</fullName>
    </submittedName>
</protein>
<gene>
    <name evidence="1" type="ORF">RO3G_01336</name>
</gene>
<organism evidence="1 2">
    <name type="scientific">Rhizopus delemar (strain RA 99-880 / ATCC MYA-4621 / FGSC 9543 / NRRL 43880)</name>
    <name type="common">Mucormycosis agent</name>
    <name type="synonym">Rhizopus arrhizus var. delemar</name>
    <dbReference type="NCBI Taxonomy" id="246409"/>
    <lineage>
        <taxon>Eukaryota</taxon>
        <taxon>Fungi</taxon>
        <taxon>Fungi incertae sedis</taxon>
        <taxon>Mucoromycota</taxon>
        <taxon>Mucoromycotina</taxon>
        <taxon>Mucoromycetes</taxon>
        <taxon>Mucorales</taxon>
        <taxon>Mucorineae</taxon>
        <taxon>Rhizopodaceae</taxon>
        <taxon>Rhizopus</taxon>
    </lineage>
</organism>
<evidence type="ECO:0000313" key="2">
    <source>
        <dbReference type="Proteomes" id="UP000009138"/>
    </source>
</evidence>
<keyword evidence="2" id="KW-1185">Reference proteome</keyword>
<dbReference type="InParanoid" id="I1BKA2"/>
<name>I1BKA2_RHIO9</name>